<organism evidence="3 4">
    <name type="scientific">Limimaricola soesokkakensis</name>
    <dbReference type="NCBI Taxonomy" id="1343159"/>
    <lineage>
        <taxon>Bacteria</taxon>
        <taxon>Pseudomonadati</taxon>
        <taxon>Pseudomonadota</taxon>
        <taxon>Alphaproteobacteria</taxon>
        <taxon>Rhodobacterales</taxon>
        <taxon>Paracoccaceae</taxon>
        <taxon>Limimaricola</taxon>
    </lineage>
</organism>
<evidence type="ECO:0000313" key="5">
    <source>
        <dbReference type="Proteomes" id="UP000240624"/>
    </source>
</evidence>
<gene>
    <name evidence="2" type="ORF">CLV79_1154</name>
    <name evidence="3" type="ORF">LOS8367_03327</name>
</gene>
<feature type="region of interest" description="Disordered" evidence="1">
    <location>
        <begin position="1"/>
        <end position="59"/>
    </location>
</feature>
<proteinExistence type="predicted"/>
<dbReference type="Proteomes" id="UP000240624">
    <property type="component" value="Unassembled WGS sequence"/>
</dbReference>
<accession>A0A1X7A125</accession>
<reference evidence="2 5" key="2">
    <citation type="submission" date="2018-03" db="EMBL/GenBank/DDBJ databases">
        <title>Genomic Encyclopedia of Archaeal and Bacterial Type Strains, Phase II (KMG-II): from individual species to whole genera.</title>
        <authorList>
            <person name="Goeker M."/>
        </authorList>
    </citation>
    <scope>NUCLEOTIDE SEQUENCE [LARGE SCALE GENOMIC DNA]</scope>
    <source>
        <strain evidence="2 5">DSM 29956</strain>
    </source>
</reference>
<evidence type="ECO:0000313" key="2">
    <source>
        <dbReference type="EMBL" id="PSK81536.1"/>
    </source>
</evidence>
<dbReference type="EMBL" id="FWFY01000013">
    <property type="protein sequence ID" value="SLN67021.1"/>
    <property type="molecule type" value="Genomic_DNA"/>
</dbReference>
<name>A0A1X7A125_9RHOB</name>
<dbReference type="Proteomes" id="UP000193495">
    <property type="component" value="Unassembled WGS sequence"/>
</dbReference>
<dbReference type="EMBL" id="PYGB01000015">
    <property type="protein sequence ID" value="PSK81536.1"/>
    <property type="molecule type" value="Genomic_DNA"/>
</dbReference>
<evidence type="ECO:0008006" key="6">
    <source>
        <dbReference type="Google" id="ProtNLM"/>
    </source>
</evidence>
<evidence type="ECO:0000313" key="4">
    <source>
        <dbReference type="Proteomes" id="UP000193495"/>
    </source>
</evidence>
<dbReference type="RefSeq" id="WP_207569288.1">
    <property type="nucleotide sequence ID" value="NZ_FWFY01000013.1"/>
</dbReference>
<keyword evidence="5" id="KW-1185">Reference proteome</keyword>
<dbReference type="AlphaFoldDB" id="A0A1X7A125"/>
<protein>
    <recommendedName>
        <fullName evidence="6">Glucans biosynthesis protein</fullName>
    </recommendedName>
</protein>
<dbReference type="NCBIfam" id="NF041373">
    <property type="entry name" value="HGG_STG"/>
    <property type="match status" value="1"/>
</dbReference>
<evidence type="ECO:0000256" key="1">
    <source>
        <dbReference type="SAM" id="MobiDB-lite"/>
    </source>
</evidence>
<reference evidence="3 4" key="1">
    <citation type="submission" date="2017-03" db="EMBL/GenBank/DDBJ databases">
        <authorList>
            <person name="Afonso C.L."/>
            <person name="Miller P.J."/>
            <person name="Scott M.A."/>
            <person name="Spackman E."/>
            <person name="Goraichik I."/>
            <person name="Dimitrov K.M."/>
            <person name="Suarez D.L."/>
            <person name="Swayne D.E."/>
        </authorList>
    </citation>
    <scope>NUCLEOTIDE SEQUENCE [LARGE SCALE GENOMIC DNA]</scope>
    <source>
        <strain evidence="3 4">CECT 8367</strain>
    </source>
</reference>
<dbReference type="InterPro" id="IPR047675">
    <property type="entry name" value="Putative_zinc-bd"/>
</dbReference>
<evidence type="ECO:0000313" key="3">
    <source>
        <dbReference type="EMBL" id="SLN67021.1"/>
    </source>
</evidence>
<sequence>MSGTHPRNTGPMRASVRCGARTRKSTPCQAPAVAGKARCRMHGGSAGSGAPKGNRNALKHGQYTAEARAFEAHVRELLRRGREGLEEN</sequence>